<gene>
    <name evidence="7" type="ORF">KIP89_14415</name>
</gene>
<dbReference type="InterPro" id="IPR002155">
    <property type="entry name" value="Thiolase"/>
</dbReference>
<dbReference type="PANTHER" id="PTHR18919">
    <property type="entry name" value="ACETYL-COA C-ACYLTRANSFERASE"/>
    <property type="match status" value="1"/>
</dbReference>
<comment type="caution">
    <text evidence="7">The sequence shown here is derived from an EMBL/GenBank/DDBJ whole genome shotgun (WGS) entry which is preliminary data.</text>
</comment>
<evidence type="ECO:0000313" key="8">
    <source>
        <dbReference type="Proteomes" id="UP001166585"/>
    </source>
</evidence>
<dbReference type="InterPro" id="IPR020616">
    <property type="entry name" value="Thiolase_N"/>
</dbReference>
<accession>A0ABS5R9H4</accession>
<dbReference type="InterPro" id="IPR020617">
    <property type="entry name" value="Thiolase_C"/>
</dbReference>
<comment type="similarity">
    <text evidence="1 4">Belongs to the thiolase-like superfamily. Thiolase family.</text>
</comment>
<protein>
    <submittedName>
        <fullName evidence="7">Thiolase family protein</fullName>
    </submittedName>
</protein>
<dbReference type="RefSeq" id="WP_213756195.1">
    <property type="nucleotide sequence ID" value="NZ_JAHCQH010000018.1"/>
</dbReference>
<evidence type="ECO:0000256" key="4">
    <source>
        <dbReference type="RuleBase" id="RU003557"/>
    </source>
</evidence>
<keyword evidence="3 4" id="KW-0012">Acyltransferase</keyword>
<dbReference type="Gene3D" id="3.40.47.10">
    <property type="match status" value="2"/>
</dbReference>
<dbReference type="PROSITE" id="PS00737">
    <property type="entry name" value="THIOLASE_2"/>
    <property type="match status" value="1"/>
</dbReference>
<dbReference type="PANTHER" id="PTHR18919:SF107">
    <property type="entry name" value="ACETYL-COA ACETYLTRANSFERASE, CYTOSOLIC"/>
    <property type="match status" value="1"/>
</dbReference>
<keyword evidence="2 4" id="KW-0808">Transferase</keyword>
<dbReference type="EMBL" id="JAHCQH010000018">
    <property type="protein sequence ID" value="MBS9478305.1"/>
    <property type="molecule type" value="Genomic_DNA"/>
</dbReference>
<dbReference type="Proteomes" id="UP001166585">
    <property type="component" value="Unassembled WGS sequence"/>
</dbReference>
<reference evidence="7" key="1">
    <citation type="submission" date="2021-05" db="EMBL/GenBank/DDBJ databases">
        <authorList>
            <person name="Sun Q."/>
            <person name="Inoue M."/>
        </authorList>
    </citation>
    <scope>NUCLEOTIDE SEQUENCE</scope>
    <source>
        <strain evidence="7">VKM B-3255</strain>
    </source>
</reference>
<dbReference type="Pfam" id="PF02803">
    <property type="entry name" value="Thiolase_C"/>
    <property type="match status" value="1"/>
</dbReference>
<dbReference type="SUPFAM" id="SSF53901">
    <property type="entry name" value="Thiolase-like"/>
    <property type="match status" value="1"/>
</dbReference>
<dbReference type="PIRSF" id="PIRSF000429">
    <property type="entry name" value="Ac-CoA_Ac_transf"/>
    <property type="match status" value="1"/>
</dbReference>
<evidence type="ECO:0000259" key="6">
    <source>
        <dbReference type="Pfam" id="PF02803"/>
    </source>
</evidence>
<dbReference type="CDD" id="cd00751">
    <property type="entry name" value="thiolase"/>
    <property type="match status" value="1"/>
</dbReference>
<organism evidence="7 8">
    <name type="scientific">Ancylobacter radicis</name>
    <dbReference type="NCBI Taxonomy" id="2836179"/>
    <lineage>
        <taxon>Bacteria</taxon>
        <taxon>Pseudomonadati</taxon>
        <taxon>Pseudomonadota</taxon>
        <taxon>Alphaproteobacteria</taxon>
        <taxon>Hyphomicrobiales</taxon>
        <taxon>Xanthobacteraceae</taxon>
        <taxon>Ancylobacter</taxon>
    </lineage>
</organism>
<sequence length="376" mass="38332">MNAAHLVAARRTAVAPRRGAFNAVEAHDLAAPVLRTCLSDAGIPPEAVGHVILGNALSGGGNVARLAALAAGIPARVPALTMDTQCCSGLDAIALGARLVASGAVEIVLAGGVESWSRAPLRARRPRSPEDAPAFYDRPAFSPFPDRDPDMLEAMAALAVERGFTRAAQHNVAVDSHAKARAARERMAAEIVPVAGLAHDAFTRDLTHRLAARAPLVAGEGACALDATTVAVEADAAACVLIVSGAVKERLGLPSCIVTAAASVGGEPERPYDALVPAVRAVLDQTGLALDALAVIELMEASAPQLLENRRHLPLADDRLNRGGGALARGHPVGASGAILGVRLFQELMDMSGGARGLAAIAAAGGLGSALMLQRS</sequence>
<dbReference type="InterPro" id="IPR016039">
    <property type="entry name" value="Thiolase-like"/>
</dbReference>
<dbReference type="NCBIfam" id="TIGR01930">
    <property type="entry name" value="AcCoA-C-Actrans"/>
    <property type="match status" value="1"/>
</dbReference>
<dbReference type="InterPro" id="IPR020613">
    <property type="entry name" value="Thiolase_CS"/>
</dbReference>
<evidence type="ECO:0000313" key="7">
    <source>
        <dbReference type="EMBL" id="MBS9478305.1"/>
    </source>
</evidence>
<evidence type="ECO:0000259" key="5">
    <source>
        <dbReference type="Pfam" id="PF00108"/>
    </source>
</evidence>
<evidence type="ECO:0000256" key="3">
    <source>
        <dbReference type="ARBA" id="ARBA00023315"/>
    </source>
</evidence>
<evidence type="ECO:0000256" key="1">
    <source>
        <dbReference type="ARBA" id="ARBA00010982"/>
    </source>
</evidence>
<feature type="domain" description="Thiolase N-terminal" evidence="5">
    <location>
        <begin position="6"/>
        <end position="200"/>
    </location>
</feature>
<evidence type="ECO:0000256" key="2">
    <source>
        <dbReference type="ARBA" id="ARBA00022679"/>
    </source>
</evidence>
<name>A0ABS5R9H4_9HYPH</name>
<proteinExistence type="inferred from homology"/>
<dbReference type="Pfam" id="PF00108">
    <property type="entry name" value="Thiolase_N"/>
    <property type="match status" value="1"/>
</dbReference>
<feature type="domain" description="Thiolase C-terminal" evidence="6">
    <location>
        <begin position="258"/>
        <end position="375"/>
    </location>
</feature>
<keyword evidence="8" id="KW-1185">Reference proteome</keyword>